<dbReference type="PANTHER" id="PTHR20923:SF1">
    <property type="entry name" value="G PATCH DOMAIN AND ANKYRIN REPEAT-CONTAINING PROTEIN 1"/>
    <property type="match status" value="1"/>
</dbReference>
<organism evidence="3 4">
    <name type="scientific">Danaus chrysippus</name>
    <name type="common">African queen</name>
    <dbReference type="NCBI Taxonomy" id="151541"/>
    <lineage>
        <taxon>Eukaryota</taxon>
        <taxon>Metazoa</taxon>
        <taxon>Ecdysozoa</taxon>
        <taxon>Arthropoda</taxon>
        <taxon>Hexapoda</taxon>
        <taxon>Insecta</taxon>
        <taxon>Pterygota</taxon>
        <taxon>Neoptera</taxon>
        <taxon>Endopterygota</taxon>
        <taxon>Lepidoptera</taxon>
        <taxon>Glossata</taxon>
        <taxon>Ditrysia</taxon>
        <taxon>Papilionoidea</taxon>
        <taxon>Nymphalidae</taxon>
        <taxon>Danainae</taxon>
        <taxon>Danaini</taxon>
        <taxon>Danaina</taxon>
        <taxon>Danaus</taxon>
        <taxon>Anosia</taxon>
    </lineage>
</organism>
<dbReference type="OrthoDB" id="4735278at2759"/>
<dbReference type="Proteomes" id="UP000789524">
    <property type="component" value="Unassembled WGS sequence"/>
</dbReference>
<dbReference type="InterPro" id="IPR039146">
    <property type="entry name" value="GPANK1"/>
</dbReference>
<dbReference type="AlphaFoldDB" id="A0A8J2VRV0"/>
<dbReference type="PROSITE" id="PS50174">
    <property type="entry name" value="G_PATCH"/>
    <property type="match status" value="1"/>
</dbReference>
<evidence type="ECO:0000313" key="3">
    <source>
        <dbReference type="EMBL" id="CAG9564494.1"/>
    </source>
</evidence>
<protein>
    <submittedName>
        <fullName evidence="3">(African queen) hypothetical protein</fullName>
    </submittedName>
</protein>
<dbReference type="Gene3D" id="1.25.40.20">
    <property type="entry name" value="Ankyrin repeat-containing domain"/>
    <property type="match status" value="1"/>
</dbReference>
<dbReference type="SMART" id="SM00248">
    <property type="entry name" value="ANK"/>
    <property type="match status" value="2"/>
</dbReference>
<dbReference type="SUPFAM" id="SSF48403">
    <property type="entry name" value="Ankyrin repeat"/>
    <property type="match status" value="1"/>
</dbReference>
<sequence length="306" mass="35235">MYKRGYSNFVPAEYTTEIKHRRSLIDGETARKLYLEEVSRISTPQIHIEHTTETQPSCKRKRKLDDEEVSNQKLFACAENNDVNTIRHILEICPDKINTIDSYGWSLLMIACQANSIDVVKELLKHGVDCSIRDKAGNSAQSLVIKNKNVYLADILLNHRKDINESINVNIKSNENYHKPKSKYTCTICDNKTFDSKDEHLSSTIHNINASKGIKVPTKYAIPETNKGFQLMLKGGWDKESGLGRDGSGTKYPIRSVLKNDKIGLGHKKNKKVKEQSELKSFRKKMLENDKERNRRLEVTFRREFY</sequence>
<dbReference type="Pfam" id="PF01585">
    <property type="entry name" value="G-patch"/>
    <property type="match status" value="1"/>
</dbReference>
<feature type="repeat" description="ANK" evidence="1">
    <location>
        <begin position="103"/>
        <end position="135"/>
    </location>
</feature>
<dbReference type="EMBL" id="CAKASE010000051">
    <property type="protein sequence ID" value="CAG9564494.1"/>
    <property type="molecule type" value="Genomic_DNA"/>
</dbReference>
<dbReference type="GO" id="GO:0003676">
    <property type="term" value="F:nucleic acid binding"/>
    <property type="evidence" value="ECO:0007669"/>
    <property type="project" value="InterPro"/>
</dbReference>
<feature type="domain" description="G-patch" evidence="2">
    <location>
        <begin position="224"/>
        <end position="270"/>
    </location>
</feature>
<keyword evidence="1" id="KW-0040">ANK repeat</keyword>
<keyword evidence="4" id="KW-1185">Reference proteome</keyword>
<reference evidence="3" key="1">
    <citation type="submission" date="2021-09" db="EMBL/GenBank/DDBJ databases">
        <authorList>
            <person name="Martin H S."/>
        </authorList>
    </citation>
    <scope>NUCLEOTIDE SEQUENCE</scope>
</reference>
<name>A0A8J2VRV0_9NEOP</name>
<dbReference type="InterPro" id="IPR036770">
    <property type="entry name" value="Ankyrin_rpt-contain_sf"/>
</dbReference>
<dbReference type="PANTHER" id="PTHR20923">
    <property type="entry name" value="BAT4 PROTEIN-RELATED"/>
    <property type="match status" value="1"/>
</dbReference>
<dbReference type="PROSITE" id="PS50088">
    <property type="entry name" value="ANK_REPEAT"/>
    <property type="match status" value="1"/>
</dbReference>
<dbReference type="Pfam" id="PF12796">
    <property type="entry name" value="Ank_2"/>
    <property type="match status" value="1"/>
</dbReference>
<evidence type="ECO:0000313" key="4">
    <source>
        <dbReference type="Proteomes" id="UP000789524"/>
    </source>
</evidence>
<dbReference type="InterPro" id="IPR000467">
    <property type="entry name" value="G_patch_dom"/>
</dbReference>
<accession>A0A8J2VRV0</accession>
<dbReference type="PROSITE" id="PS50297">
    <property type="entry name" value="ANK_REP_REGION"/>
    <property type="match status" value="1"/>
</dbReference>
<gene>
    <name evidence="3" type="ORF">DCHRY22_LOCUS5483</name>
</gene>
<comment type="caution">
    <text evidence="3">The sequence shown here is derived from an EMBL/GenBank/DDBJ whole genome shotgun (WGS) entry which is preliminary data.</text>
</comment>
<proteinExistence type="predicted"/>
<evidence type="ECO:0000256" key="1">
    <source>
        <dbReference type="PROSITE-ProRule" id="PRU00023"/>
    </source>
</evidence>
<dbReference type="InterPro" id="IPR002110">
    <property type="entry name" value="Ankyrin_rpt"/>
</dbReference>
<evidence type="ECO:0000259" key="2">
    <source>
        <dbReference type="PROSITE" id="PS50174"/>
    </source>
</evidence>
<dbReference type="SMART" id="SM00443">
    <property type="entry name" value="G_patch"/>
    <property type="match status" value="1"/>
</dbReference>